<dbReference type="EC" id="3.4.-.-" evidence="3"/>
<dbReference type="GO" id="GO:0008237">
    <property type="term" value="F:metallopeptidase activity"/>
    <property type="evidence" value="ECO:0007669"/>
    <property type="project" value="UniProtKB-KW"/>
</dbReference>
<evidence type="ECO:0000313" key="4">
    <source>
        <dbReference type="Proteomes" id="UP001239397"/>
    </source>
</evidence>
<feature type="transmembrane region" description="Helical" evidence="1">
    <location>
        <begin position="88"/>
        <end position="108"/>
    </location>
</feature>
<dbReference type="Proteomes" id="UP001239397">
    <property type="component" value="Chromosome"/>
</dbReference>
<dbReference type="EMBL" id="CP127295">
    <property type="protein sequence ID" value="WIX98595.1"/>
    <property type="molecule type" value="Genomic_DNA"/>
</dbReference>
<dbReference type="PANTHER" id="PTHR39430">
    <property type="entry name" value="MEMBRANE-ASSOCIATED PROTEASE-RELATED"/>
    <property type="match status" value="1"/>
</dbReference>
<evidence type="ECO:0000313" key="3">
    <source>
        <dbReference type="EMBL" id="WIX98595.1"/>
    </source>
</evidence>
<feature type="transmembrane region" description="Helical" evidence="1">
    <location>
        <begin position="42"/>
        <end position="60"/>
    </location>
</feature>
<keyword evidence="3" id="KW-0482">Metalloprotease</keyword>
<dbReference type="KEGG" id="amog:QRX60_31590"/>
<gene>
    <name evidence="3" type="ORF">QRX60_31590</name>
</gene>
<proteinExistence type="predicted"/>
<feature type="transmembrane region" description="Helical" evidence="1">
    <location>
        <begin position="244"/>
        <end position="264"/>
    </location>
</feature>
<keyword evidence="1" id="KW-0472">Membrane</keyword>
<feature type="domain" description="CAAX prenyl protease 2/Lysostaphin resistance protein A-like" evidence="2">
    <location>
        <begin position="116"/>
        <end position="210"/>
    </location>
</feature>
<protein>
    <submittedName>
        <fullName evidence="3">CPBP family intramembrane metalloprotease</fullName>
        <ecNumber evidence="3">3.4.-.-</ecNumber>
    </submittedName>
</protein>
<keyword evidence="1" id="KW-1133">Transmembrane helix</keyword>
<dbReference type="RefSeq" id="WP_285995079.1">
    <property type="nucleotide sequence ID" value="NZ_CP127295.1"/>
</dbReference>
<feature type="transmembrane region" description="Helical" evidence="1">
    <location>
        <begin position="148"/>
        <end position="167"/>
    </location>
</feature>
<dbReference type="InterPro" id="IPR003675">
    <property type="entry name" value="Rce1/LyrA-like_dom"/>
</dbReference>
<name>A0A9Y2JJG2_9PSEU</name>
<dbReference type="GO" id="GO:0080120">
    <property type="term" value="P:CAAX-box protein maturation"/>
    <property type="evidence" value="ECO:0007669"/>
    <property type="project" value="UniProtKB-ARBA"/>
</dbReference>
<reference evidence="3 4" key="1">
    <citation type="submission" date="2023-06" db="EMBL/GenBank/DDBJ databases">
        <authorList>
            <person name="Oyuntsetseg B."/>
            <person name="Kim S.B."/>
        </authorList>
    </citation>
    <scope>NUCLEOTIDE SEQUENCE [LARGE SCALE GENOMIC DNA]</scope>
    <source>
        <strain evidence="3 4">4-36</strain>
    </source>
</reference>
<dbReference type="PANTHER" id="PTHR39430:SF1">
    <property type="entry name" value="PROTEASE"/>
    <property type="match status" value="1"/>
</dbReference>
<feature type="transmembrane region" description="Helical" evidence="1">
    <location>
        <begin position="114"/>
        <end position="136"/>
    </location>
</feature>
<evidence type="ECO:0000259" key="2">
    <source>
        <dbReference type="Pfam" id="PF02517"/>
    </source>
</evidence>
<accession>A0A9Y2JJG2</accession>
<sequence length="273" mass="28296">MTSPTERKPRVQRFRFPVLLAATAVLLVAARGLDALVAGVPVLRLLAGTGAAAGAVFAYTRVVRWAENRDEVTELAAAGRWGGLSRGALVGAGAFVATMLLAFVFTDADVSGGSFWACLGVAGSMASVAVTEELLFRGVVHRILEQRAGSVLAIVVSSLLFGLTHLINGHATLWGTLAIAVEGGTMLAVAYTATRSLWLPIGLHFAWNFLQGGVFGTAVSGAESEPGLLRTVLSGPDALTGGSFGPEAGLFALLCCGVVSALLLRRAKLIPRR</sequence>
<keyword evidence="3" id="KW-0378">Hydrolase</keyword>
<keyword evidence="1" id="KW-0812">Transmembrane</keyword>
<feature type="transmembrane region" description="Helical" evidence="1">
    <location>
        <begin position="205"/>
        <end position="224"/>
    </location>
</feature>
<keyword evidence="3" id="KW-0645">Protease</keyword>
<dbReference type="Pfam" id="PF02517">
    <property type="entry name" value="Rce1-like"/>
    <property type="match status" value="1"/>
</dbReference>
<feature type="transmembrane region" description="Helical" evidence="1">
    <location>
        <begin position="173"/>
        <end position="193"/>
    </location>
</feature>
<dbReference type="AlphaFoldDB" id="A0A9Y2JJG2"/>
<evidence type="ECO:0000256" key="1">
    <source>
        <dbReference type="SAM" id="Phobius"/>
    </source>
</evidence>
<organism evidence="3 4">
    <name type="scientific">Amycolatopsis mongoliensis</name>
    <dbReference type="NCBI Taxonomy" id="715475"/>
    <lineage>
        <taxon>Bacteria</taxon>
        <taxon>Bacillati</taxon>
        <taxon>Actinomycetota</taxon>
        <taxon>Actinomycetes</taxon>
        <taxon>Pseudonocardiales</taxon>
        <taxon>Pseudonocardiaceae</taxon>
        <taxon>Amycolatopsis</taxon>
    </lineage>
</organism>
<dbReference type="GO" id="GO:0004175">
    <property type="term" value="F:endopeptidase activity"/>
    <property type="evidence" value="ECO:0007669"/>
    <property type="project" value="UniProtKB-ARBA"/>
</dbReference>
<keyword evidence="4" id="KW-1185">Reference proteome</keyword>